<dbReference type="EMBL" id="JAUSUU010000012">
    <property type="protein sequence ID" value="MDQ0336950.1"/>
    <property type="molecule type" value="Genomic_DNA"/>
</dbReference>
<protein>
    <submittedName>
        <fullName evidence="1">Uncharacterized protein</fullName>
    </submittedName>
</protein>
<dbReference type="AlphaFoldDB" id="A0A9X0YP60"/>
<evidence type="ECO:0000313" key="1">
    <source>
        <dbReference type="EMBL" id="MBP1840458.1"/>
    </source>
</evidence>
<proteinExistence type="predicted"/>
<dbReference type="Proteomes" id="UP001138672">
    <property type="component" value="Unassembled WGS sequence"/>
</dbReference>
<dbReference type="EMBL" id="JAGGJQ010000006">
    <property type="protein sequence ID" value="MBP1840458.1"/>
    <property type="molecule type" value="Genomic_DNA"/>
</dbReference>
<organism evidence="1 3">
    <name type="scientific">Formosa algae</name>
    <dbReference type="NCBI Taxonomy" id="225843"/>
    <lineage>
        <taxon>Bacteria</taxon>
        <taxon>Pseudomonadati</taxon>
        <taxon>Bacteroidota</taxon>
        <taxon>Flavobacteriia</taxon>
        <taxon>Flavobacteriales</taxon>
        <taxon>Flavobacteriaceae</taxon>
        <taxon>Formosa</taxon>
    </lineage>
</organism>
<evidence type="ECO:0000313" key="2">
    <source>
        <dbReference type="EMBL" id="MDQ0336950.1"/>
    </source>
</evidence>
<evidence type="ECO:0000313" key="3">
    <source>
        <dbReference type="Proteomes" id="UP001138672"/>
    </source>
</evidence>
<gene>
    <name evidence="1" type="ORF">J2Z56_002386</name>
    <name evidence="2" type="ORF">J2Z57_003409</name>
</gene>
<reference evidence="1" key="1">
    <citation type="submission" date="2021-03" db="EMBL/GenBank/DDBJ databases">
        <title>Genomic Encyclopedia of Type Strains, Phase IV (KMG-IV): sequencing the most valuable type-strain genomes for metagenomic binning, comparative biology and taxonomic classification.</title>
        <authorList>
            <person name="Goeker M."/>
        </authorList>
    </citation>
    <scope>NUCLEOTIDE SEQUENCE</scope>
    <source>
        <strain evidence="1">DSM 15523</strain>
        <strain evidence="2 4">DSM 16476</strain>
    </source>
</reference>
<dbReference type="RefSeq" id="WP_057780771.1">
    <property type="nucleotide sequence ID" value="NZ_JAGGJQ010000006.1"/>
</dbReference>
<name>A0A9X0YP60_9FLAO</name>
<comment type="caution">
    <text evidence="1">The sequence shown here is derived from an EMBL/GenBank/DDBJ whole genome shotgun (WGS) entry which is preliminary data.</text>
</comment>
<keyword evidence="4" id="KW-1185">Reference proteome</keyword>
<dbReference type="Proteomes" id="UP001231587">
    <property type="component" value="Unassembled WGS sequence"/>
</dbReference>
<evidence type="ECO:0000313" key="4">
    <source>
        <dbReference type="Proteomes" id="UP001231587"/>
    </source>
</evidence>
<sequence length="171" mass="19519">MKKVSIIFLCLCLCLWACNTEEKKEKKEVEVPVSALVLQDDIVKLEYVDYGLDAKAKSDIESLESFMELETIMAELKSGNLSYFQGQSKPIVSLMKDLREGIPDIIDSPSIQARLISLETKMLKLQSVLNLRNIEKDVQLEYVKEALVAYSNLNLQINKKYEKDAQEIEKP</sequence>
<accession>A0A9X0YP60</accession>
<dbReference type="OrthoDB" id="1443931at2"/>